<organism evidence="1 2">
    <name type="scientific">Aliiruegeria haliotis</name>
    <dbReference type="NCBI Taxonomy" id="1280846"/>
    <lineage>
        <taxon>Bacteria</taxon>
        <taxon>Pseudomonadati</taxon>
        <taxon>Pseudomonadota</taxon>
        <taxon>Alphaproteobacteria</taxon>
        <taxon>Rhodobacterales</taxon>
        <taxon>Roseobacteraceae</taxon>
        <taxon>Aliiruegeria</taxon>
    </lineage>
</organism>
<dbReference type="EMBL" id="PVTD01000010">
    <property type="protein sequence ID" value="PRY21238.1"/>
    <property type="molecule type" value="Genomic_DNA"/>
</dbReference>
<dbReference type="PIRSF" id="PIRSF010372">
    <property type="entry name" value="PaiB"/>
    <property type="match status" value="1"/>
</dbReference>
<protein>
    <submittedName>
        <fullName evidence="1">PaiB family negative transcriptional regulator</fullName>
    </submittedName>
</protein>
<dbReference type="Pfam" id="PF04299">
    <property type="entry name" value="FMN_bind_2"/>
    <property type="match status" value="1"/>
</dbReference>
<dbReference type="OrthoDB" id="9794948at2"/>
<accession>A0A2T0RJB0</accession>
<sequence length="206" mass="22749">MHPNPAFRTTTQNGNLQFARERGFGQLTVAKDGLPLVAHVPFALTDSGDAADLHLVRSNPVARALTEPTPALIAISGPDSYISPDWYGIDDQVPTWNYVAVHLRGTLIPLPQEDLRKSLDRLSLAFEARLEPKPAWTAAKMPADLLDRLMRSIRPFRFEIETVDGTWKLTQNKVPEARMAAADHVDAYGIGQETRLLAALMRGASE</sequence>
<evidence type="ECO:0000313" key="2">
    <source>
        <dbReference type="Proteomes" id="UP000239480"/>
    </source>
</evidence>
<name>A0A2T0RJB0_9RHOB</name>
<reference evidence="1 2" key="1">
    <citation type="submission" date="2018-03" db="EMBL/GenBank/DDBJ databases">
        <title>Genomic Encyclopedia of Archaeal and Bacterial Type Strains, Phase II (KMG-II): from individual species to whole genera.</title>
        <authorList>
            <person name="Goeker M."/>
        </authorList>
    </citation>
    <scope>NUCLEOTIDE SEQUENCE [LARGE SCALE GENOMIC DNA]</scope>
    <source>
        <strain evidence="1 2">DSM 29328</strain>
    </source>
</reference>
<dbReference type="Proteomes" id="UP000239480">
    <property type="component" value="Unassembled WGS sequence"/>
</dbReference>
<dbReference type="AlphaFoldDB" id="A0A2T0RJB0"/>
<proteinExistence type="predicted"/>
<comment type="caution">
    <text evidence="1">The sequence shown here is derived from an EMBL/GenBank/DDBJ whole genome shotgun (WGS) entry which is preliminary data.</text>
</comment>
<dbReference type="InterPro" id="IPR007396">
    <property type="entry name" value="TR_PAI2-type"/>
</dbReference>
<dbReference type="SUPFAM" id="SSF50475">
    <property type="entry name" value="FMN-binding split barrel"/>
    <property type="match status" value="1"/>
</dbReference>
<dbReference type="InterPro" id="IPR012349">
    <property type="entry name" value="Split_barrel_FMN-bd"/>
</dbReference>
<dbReference type="RefSeq" id="WP_106207070.1">
    <property type="nucleotide sequence ID" value="NZ_PVTD01000010.1"/>
</dbReference>
<dbReference type="PANTHER" id="PTHR35802">
    <property type="entry name" value="PROTEASE SYNTHASE AND SPORULATION PROTEIN PAI 2"/>
    <property type="match status" value="1"/>
</dbReference>
<dbReference type="PANTHER" id="PTHR35802:SF1">
    <property type="entry name" value="PROTEASE SYNTHASE AND SPORULATION PROTEIN PAI 2"/>
    <property type="match status" value="1"/>
</dbReference>
<gene>
    <name evidence="1" type="ORF">CLV78_110113</name>
</gene>
<evidence type="ECO:0000313" key="1">
    <source>
        <dbReference type="EMBL" id="PRY21238.1"/>
    </source>
</evidence>
<keyword evidence="2" id="KW-1185">Reference proteome</keyword>
<dbReference type="Gene3D" id="2.30.110.10">
    <property type="entry name" value="Electron Transport, Fmn-binding Protein, Chain A"/>
    <property type="match status" value="1"/>
</dbReference>